<evidence type="ECO:0000256" key="4">
    <source>
        <dbReference type="ARBA" id="ARBA00022807"/>
    </source>
</evidence>
<organism evidence="7 8">
    <name type="scientific">Pogona vitticeps</name>
    <name type="common">central bearded dragon</name>
    <dbReference type="NCBI Taxonomy" id="103695"/>
    <lineage>
        <taxon>Eukaryota</taxon>
        <taxon>Metazoa</taxon>
        <taxon>Chordata</taxon>
        <taxon>Craniata</taxon>
        <taxon>Vertebrata</taxon>
        <taxon>Euteleostomi</taxon>
        <taxon>Lepidosauria</taxon>
        <taxon>Squamata</taxon>
        <taxon>Bifurcata</taxon>
        <taxon>Unidentata</taxon>
        <taxon>Episquamata</taxon>
        <taxon>Toxicofera</taxon>
        <taxon>Iguania</taxon>
        <taxon>Acrodonta</taxon>
        <taxon>Agamidae</taxon>
        <taxon>Amphibolurinae</taxon>
        <taxon>Pogona</taxon>
    </lineage>
</organism>
<keyword evidence="3" id="KW-0378">Hydrolase</keyword>
<dbReference type="SUPFAM" id="SSF54001">
    <property type="entry name" value="Cysteine proteinases"/>
    <property type="match status" value="1"/>
</dbReference>
<evidence type="ECO:0000256" key="2">
    <source>
        <dbReference type="ARBA" id="ARBA00022670"/>
    </source>
</evidence>
<feature type="region of interest" description="Disordered" evidence="5">
    <location>
        <begin position="18"/>
        <end position="48"/>
    </location>
</feature>
<evidence type="ECO:0000256" key="3">
    <source>
        <dbReference type="ARBA" id="ARBA00022801"/>
    </source>
</evidence>
<feature type="domain" description="Ubiquitin-like protease family profile" evidence="6">
    <location>
        <begin position="439"/>
        <end position="603"/>
    </location>
</feature>
<name>A0ABM5FVE7_9SAUR</name>
<sequence>MYKWLLEALSSWLFPPPSCRREVGPSVPQSRKRRTQASPEDLDQEQAKRQKLGIVGTLTQGIASLIKLPSQLTTKYLQTGDQHAEATDENVSNVSRTLADKQMESTSGVQISKMGKKTNCCSNLNPAIEMVSDSHRVMTCLRHDQTYSVRKNVKKNHNAVREDLQSWGLVSCRHWLEGSTLDTGRYLRKPRCTVEEASAPTCNTYVSMYIYECPGSGMTVEYFSSSIHWKNYNLSTSSNNFWSSSSSLFLYANYYYTEQTAYGLVSGVQKEEREKYKQLLEQEKEKRSETIPSPVRAKYLDTQSYGHVSLTEINHASFGKPKNGVGSIGPLHSKTDVNSLMTVTERPSKSEKFLIQKKENIKQLLADDLSEEVSLRLRLSQEGISYRSCSLVESEEQKWQSVDKSTAGLPALTEDMEREIANVLSHGEDDEILTSAFKLNITRGDIQTLKNQQWLNDVVINFYMNLLVERNKKPGFADLYAFSTFFYPKLNSAGYCAVRRWTKGVDLFQYDMILVPIHISVHWALVVIDMRRETIKYFDSMGQNGDRICMKLLQYLQEESKAKRNVGINPTSWTLYSVKPHEIPQQSNGSDCGMFACKYADFISRDKPIVFTQCHMPYYRKRMVWEILHQQIQCLLWPLLQRWRYAEIFLRTVLNSEVLSKGLNHG</sequence>
<evidence type="ECO:0000259" key="6">
    <source>
        <dbReference type="PROSITE" id="PS50600"/>
    </source>
</evidence>
<evidence type="ECO:0000313" key="8">
    <source>
        <dbReference type="RefSeq" id="XP_072849372.1"/>
    </source>
</evidence>
<dbReference type="GeneID" id="110075813"/>
<evidence type="ECO:0000256" key="1">
    <source>
        <dbReference type="ARBA" id="ARBA00005234"/>
    </source>
</evidence>
<dbReference type="PANTHER" id="PTHR12606:SF11">
    <property type="entry name" value="SENTRIN-SPECIFIC PROTEASE 2"/>
    <property type="match status" value="1"/>
</dbReference>
<dbReference type="GO" id="GO:0006508">
    <property type="term" value="P:proteolysis"/>
    <property type="evidence" value="ECO:0007669"/>
    <property type="project" value="UniProtKB-KW"/>
</dbReference>
<reference evidence="8" key="1">
    <citation type="submission" date="2025-08" db="UniProtKB">
        <authorList>
            <consortium name="RefSeq"/>
        </authorList>
    </citation>
    <scope>IDENTIFICATION</scope>
</reference>
<dbReference type="Pfam" id="PF02902">
    <property type="entry name" value="Peptidase_C48"/>
    <property type="match status" value="1"/>
</dbReference>
<keyword evidence="7" id="KW-1185">Reference proteome</keyword>
<dbReference type="RefSeq" id="XP_072849372.1">
    <property type="nucleotide sequence ID" value="XM_072993271.1"/>
</dbReference>
<dbReference type="PROSITE" id="PS50600">
    <property type="entry name" value="ULP_PROTEASE"/>
    <property type="match status" value="1"/>
</dbReference>
<dbReference type="InterPro" id="IPR038765">
    <property type="entry name" value="Papain-like_cys_pep_sf"/>
</dbReference>
<evidence type="ECO:0000256" key="5">
    <source>
        <dbReference type="SAM" id="MobiDB-lite"/>
    </source>
</evidence>
<dbReference type="InterPro" id="IPR003653">
    <property type="entry name" value="Peptidase_C48_C"/>
</dbReference>
<accession>A0ABM5FVE7</accession>
<evidence type="ECO:0000313" key="7">
    <source>
        <dbReference type="Proteomes" id="UP001652642"/>
    </source>
</evidence>
<dbReference type="Gene3D" id="3.40.395.10">
    <property type="entry name" value="Adenoviral Proteinase, Chain A"/>
    <property type="match status" value="1"/>
</dbReference>
<keyword evidence="4" id="KW-0788">Thiol protease</keyword>
<dbReference type="PANTHER" id="PTHR12606">
    <property type="entry name" value="SENTRIN/SUMO-SPECIFIC PROTEASE"/>
    <property type="match status" value="1"/>
</dbReference>
<protein>
    <submittedName>
        <fullName evidence="8">Sentrin-specific protease 2</fullName>
    </submittedName>
</protein>
<dbReference type="GO" id="GO:0008233">
    <property type="term" value="F:peptidase activity"/>
    <property type="evidence" value="ECO:0007669"/>
    <property type="project" value="UniProtKB-KW"/>
</dbReference>
<keyword evidence="2 8" id="KW-0645">Protease</keyword>
<proteinExistence type="inferred from homology"/>
<comment type="similarity">
    <text evidence="1">Belongs to the peptidase C48 family.</text>
</comment>
<dbReference type="Proteomes" id="UP001652642">
    <property type="component" value="Chromosome 3"/>
</dbReference>
<gene>
    <name evidence="8" type="primary">SENP2</name>
</gene>